<dbReference type="EMBL" id="CP117811">
    <property type="protein sequence ID" value="WDE95894.1"/>
    <property type="molecule type" value="Genomic_DNA"/>
</dbReference>
<dbReference type="PROSITE" id="PS00715">
    <property type="entry name" value="SIGMA70_1"/>
    <property type="match status" value="1"/>
</dbReference>
<dbReference type="Pfam" id="PF00140">
    <property type="entry name" value="Sigma70_r1_2"/>
    <property type="match status" value="1"/>
</dbReference>
<dbReference type="CDD" id="cd06171">
    <property type="entry name" value="Sigma70_r4"/>
    <property type="match status" value="1"/>
</dbReference>
<organism evidence="6 7">
    <name type="scientific">Lentisphaera profundi</name>
    <dbReference type="NCBI Taxonomy" id="1658616"/>
    <lineage>
        <taxon>Bacteria</taxon>
        <taxon>Pseudomonadati</taxon>
        <taxon>Lentisphaerota</taxon>
        <taxon>Lentisphaeria</taxon>
        <taxon>Lentisphaerales</taxon>
        <taxon>Lentisphaeraceae</taxon>
        <taxon>Lentisphaera</taxon>
    </lineage>
</organism>
<keyword evidence="1" id="KW-0805">Transcription regulation</keyword>
<evidence type="ECO:0000256" key="1">
    <source>
        <dbReference type="ARBA" id="ARBA00023015"/>
    </source>
</evidence>
<evidence type="ECO:0000256" key="2">
    <source>
        <dbReference type="ARBA" id="ARBA00023082"/>
    </source>
</evidence>
<dbReference type="PIRSF" id="PIRSF000770">
    <property type="entry name" value="RNA_pol_sigma-SigE/K"/>
    <property type="match status" value="1"/>
</dbReference>
<keyword evidence="2" id="KW-0731">Sigma factor</keyword>
<evidence type="ECO:0000256" key="4">
    <source>
        <dbReference type="ARBA" id="ARBA00023163"/>
    </source>
</evidence>
<keyword evidence="4" id="KW-0804">Transcription</keyword>
<dbReference type="InterPro" id="IPR000943">
    <property type="entry name" value="RNA_pol_sigma70"/>
</dbReference>
<dbReference type="SUPFAM" id="SSF88946">
    <property type="entry name" value="Sigma2 domain of RNA polymerase sigma factors"/>
    <property type="match status" value="1"/>
</dbReference>
<dbReference type="InterPro" id="IPR014284">
    <property type="entry name" value="RNA_pol_sigma-70_dom"/>
</dbReference>
<dbReference type="PANTHER" id="PTHR30603:SF47">
    <property type="entry name" value="RNA POLYMERASE SIGMA FACTOR SIGD, CHLOROPLASTIC"/>
    <property type="match status" value="1"/>
</dbReference>
<keyword evidence="3" id="KW-0238">DNA-binding</keyword>
<dbReference type="InterPro" id="IPR007630">
    <property type="entry name" value="RNA_pol_sigma70_r4"/>
</dbReference>
<dbReference type="NCBIfam" id="TIGR02937">
    <property type="entry name" value="sigma70-ECF"/>
    <property type="match status" value="1"/>
</dbReference>
<evidence type="ECO:0000313" key="6">
    <source>
        <dbReference type="EMBL" id="WDE95894.1"/>
    </source>
</evidence>
<dbReference type="InterPro" id="IPR050239">
    <property type="entry name" value="Sigma-70_RNA_pol_init_factors"/>
</dbReference>
<sequence>MRLYQESIKSYMQSIATLPLVSVEDEIELAKLIEDGSEEARETLIVANLKLVVKIAHDYKSLGVPLADLISEGNIGLMKAVEKFRPGHGAKFSSYGAWWIKQAIRRAVAEQGRVIRIPVQSAVKIRKIHHEAMLLAEKLGRVPFLEEVAEATGFSVRSVRGMSVASTAPAVSLSTTLKTGEEGVLEDVIPDTLLKLPGDNMNESDVKDVLLEVIDSKLTEREQLIIKMRYGLDGAQQKTLEELSEMVGRTRERVRQIQYQALRKLYAHLDEDILASIQT</sequence>
<dbReference type="Pfam" id="PF04545">
    <property type="entry name" value="Sigma70_r4"/>
    <property type="match status" value="1"/>
</dbReference>
<dbReference type="PANTHER" id="PTHR30603">
    <property type="entry name" value="RNA POLYMERASE SIGMA FACTOR RPO"/>
    <property type="match status" value="1"/>
</dbReference>
<evidence type="ECO:0000259" key="5">
    <source>
        <dbReference type="PROSITE" id="PS00715"/>
    </source>
</evidence>
<dbReference type="InterPro" id="IPR013324">
    <property type="entry name" value="RNA_pol_sigma_r3/r4-like"/>
</dbReference>
<protein>
    <submittedName>
        <fullName evidence="6">RNA polymerase sigma factor RpoD/SigA</fullName>
    </submittedName>
</protein>
<dbReference type="Pfam" id="PF04539">
    <property type="entry name" value="Sigma70_r3"/>
    <property type="match status" value="1"/>
</dbReference>
<dbReference type="InterPro" id="IPR036388">
    <property type="entry name" value="WH-like_DNA-bd_sf"/>
</dbReference>
<dbReference type="InterPro" id="IPR013325">
    <property type="entry name" value="RNA_pol_sigma_r2"/>
</dbReference>
<feature type="domain" description="RNA polymerase sigma-70" evidence="5">
    <location>
        <begin position="68"/>
        <end position="81"/>
    </location>
</feature>
<dbReference type="InterPro" id="IPR009042">
    <property type="entry name" value="RNA_pol_sigma70_r1_2"/>
</dbReference>
<dbReference type="InterPro" id="IPR007624">
    <property type="entry name" value="RNA_pol_sigma70_r3"/>
</dbReference>
<dbReference type="PRINTS" id="PR00046">
    <property type="entry name" value="SIGMA70FCT"/>
</dbReference>
<dbReference type="InterPro" id="IPR007627">
    <property type="entry name" value="RNA_pol_sigma70_r2"/>
</dbReference>
<gene>
    <name evidence="6" type="ORF">PQO03_09215</name>
</gene>
<dbReference type="Proteomes" id="UP001214250">
    <property type="component" value="Chromosome 1"/>
</dbReference>
<dbReference type="Gene3D" id="1.10.10.10">
    <property type="entry name" value="Winged helix-like DNA-binding domain superfamily/Winged helix DNA-binding domain"/>
    <property type="match status" value="2"/>
</dbReference>
<evidence type="ECO:0000256" key="3">
    <source>
        <dbReference type="ARBA" id="ARBA00023125"/>
    </source>
</evidence>
<dbReference type="Gene3D" id="1.10.601.10">
    <property type="entry name" value="RNA Polymerase Primary Sigma Factor"/>
    <property type="match status" value="1"/>
</dbReference>
<accession>A0ABY7VRE3</accession>
<evidence type="ECO:0000313" key="7">
    <source>
        <dbReference type="Proteomes" id="UP001214250"/>
    </source>
</evidence>
<proteinExistence type="predicted"/>
<reference evidence="6 7" key="1">
    <citation type="submission" date="2023-02" db="EMBL/GenBank/DDBJ databases">
        <title>Genome sequence of Lentisphaera profundi SAORIC-696.</title>
        <authorList>
            <person name="Kim e."/>
            <person name="Cho J.-C."/>
            <person name="Choi A."/>
            <person name="Kang I."/>
        </authorList>
    </citation>
    <scope>NUCLEOTIDE SEQUENCE [LARGE SCALE GENOMIC DNA]</scope>
    <source>
        <strain evidence="6 7">SAORIC-696</strain>
    </source>
</reference>
<dbReference type="Pfam" id="PF04542">
    <property type="entry name" value="Sigma70_r2"/>
    <property type="match status" value="1"/>
</dbReference>
<dbReference type="RefSeq" id="WP_274149758.1">
    <property type="nucleotide sequence ID" value="NZ_CP117811.1"/>
</dbReference>
<name>A0ABY7VRE3_9BACT</name>
<dbReference type="SUPFAM" id="SSF88659">
    <property type="entry name" value="Sigma3 and sigma4 domains of RNA polymerase sigma factors"/>
    <property type="match status" value="2"/>
</dbReference>
<keyword evidence="7" id="KW-1185">Reference proteome</keyword>